<dbReference type="InterPro" id="IPR020904">
    <property type="entry name" value="Sc_DH/Rdtase_CS"/>
</dbReference>
<dbReference type="Gene3D" id="3.40.50.720">
    <property type="entry name" value="NAD(P)-binding Rossmann-like Domain"/>
    <property type="match status" value="1"/>
</dbReference>
<name>A0A520S168_9GAMM</name>
<dbReference type="EMBL" id="SHAG01000015">
    <property type="protein sequence ID" value="RZO76223.1"/>
    <property type="molecule type" value="Genomic_DNA"/>
</dbReference>
<gene>
    <name evidence="3" type="ORF">EVA68_04820</name>
</gene>
<reference evidence="3 4" key="1">
    <citation type="submission" date="2019-02" db="EMBL/GenBank/DDBJ databases">
        <title>Prokaryotic population dynamics and viral predation in marine succession experiment using metagenomics: the confinement effect.</title>
        <authorList>
            <person name="Haro-Moreno J.M."/>
            <person name="Rodriguez-Valera F."/>
            <person name="Lopez-Perez M."/>
        </authorList>
    </citation>
    <scope>NUCLEOTIDE SEQUENCE [LARGE SCALE GENOMIC DNA]</scope>
    <source>
        <strain evidence="3">MED-G157</strain>
    </source>
</reference>
<dbReference type="Pfam" id="PF00106">
    <property type="entry name" value="adh_short"/>
    <property type="match status" value="1"/>
</dbReference>
<sequence length="246" mass="27020">MPISSYKPNPCLLEKQIILITGAGDGIGRNVAKTYASFGATVLLMGRTVSKLEKVYDEIISENHPEPAIIPLDLGNLEMVTLTELSDNITANYGRLDSLLHNAGVIGQKTPVEYSDTEEWERVMQINFSGAVLLTRSLLPLLQRSSSASLVFTSSAVGRTPRAYWGAYCVSKYAIEGFALLLADELENTSTIRVNIVNPGATRTKMRATAYPNEDPLTLKTPEELMNLYLYLVDPNNKENGQTFNG</sequence>
<dbReference type="PANTHER" id="PTHR42901:SF1">
    <property type="entry name" value="ALCOHOL DEHYDROGENASE"/>
    <property type="match status" value="1"/>
</dbReference>
<dbReference type="GO" id="GO:0016491">
    <property type="term" value="F:oxidoreductase activity"/>
    <property type="evidence" value="ECO:0007669"/>
    <property type="project" value="UniProtKB-KW"/>
</dbReference>
<dbReference type="InterPro" id="IPR002347">
    <property type="entry name" value="SDR_fam"/>
</dbReference>
<keyword evidence="2" id="KW-0560">Oxidoreductase</keyword>
<dbReference type="SUPFAM" id="SSF51735">
    <property type="entry name" value="NAD(P)-binding Rossmann-fold domains"/>
    <property type="match status" value="1"/>
</dbReference>
<dbReference type="PANTHER" id="PTHR42901">
    <property type="entry name" value="ALCOHOL DEHYDROGENASE"/>
    <property type="match status" value="1"/>
</dbReference>
<proteinExistence type="inferred from homology"/>
<accession>A0A520S168</accession>
<dbReference type="NCBIfam" id="NF006509">
    <property type="entry name" value="PRK08945.1"/>
    <property type="match status" value="1"/>
</dbReference>
<evidence type="ECO:0000256" key="2">
    <source>
        <dbReference type="ARBA" id="ARBA00023002"/>
    </source>
</evidence>
<comment type="similarity">
    <text evidence="1">Belongs to the short-chain dehydrogenases/reductases (SDR) family.</text>
</comment>
<organism evidence="3 4">
    <name type="scientific">OM182 bacterium</name>
    <dbReference type="NCBI Taxonomy" id="2510334"/>
    <lineage>
        <taxon>Bacteria</taxon>
        <taxon>Pseudomonadati</taxon>
        <taxon>Pseudomonadota</taxon>
        <taxon>Gammaproteobacteria</taxon>
        <taxon>OMG group</taxon>
        <taxon>OM182 clade</taxon>
    </lineage>
</organism>
<protein>
    <submittedName>
        <fullName evidence="3">YciK family oxidoreductase</fullName>
    </submittedName>
</protein>
<evidence type="ECO:0000256" key="1">
    <source>
        <dbReference type="ARBA" id="ARBA00006484"/>
    </source>
</evidence>
<evidence type="ECO:0000313" key="3">
    <source>
        <dbReference type="EMBL" id="RZO76223.1"/>
    </source>
</evidence>
<dbReference type="InterPro" id="IPR036291">
    <property type="entry name" value="NAD(P)-bd_dom_sf"/>
</dbReference>
<dbReference type="PROSITE" id="PS00061">
    <property type="entry name" value="ADH_SHORT"/>
    <property type="match status" value="1"/>
</dbReference>
<dbReference type="PRINTS" id="PR00081">
    <property type="entry name" value="GDHRDH"/>
</dbReference>
<dbReference type="AlphaFoldDB" id="A0A520S168"/>
<comment type="caution">
    <text evidence="3">The sequence shown here is derived from an EMBL/GenBank/DDBJ whole genome shotgun (WGS) entry which is preliminary data.</text>
</comment>
<dbReference type="Proteomes" id="UP000316199">
    <property type="component" value="Unassembled WGS sequence"/>
</dbReference>
<evidence type="ECO:0000313" key="4">
    <source>
        <dbReference type="Proteomes" id="UP000316199"/>
    </source>
</evidence>